<protein>
    <submittedName>
        <fullName evidence="1">Uncharacterized protein</fullName>
    </submittedName>
</protein>
<evidence type="ECO:0000313" key="1">
    <source>
        <dbReference type="EMBL" id="MBS6621732.1"/>
    </source>
</evidence>
<accession>A0A9E1GJT2</accession>
<dbReference type="AlphaFoldDB" id="A0A9E1GJT2"/>
<gene>
    <name evidence="1" type="ORF">KH315_06155</name>
</gene>
<sequence>MRDLEFSGYWEGEAVYSCDCCGKDVSFPFDSEDIDSKAHRKELRERLGWITTKVDGEWHDFCCEACRNKYIRDTTK</sequence>
<comment type="caution">
    <text evidence="1">The sequence shown here is derived from an EMBL/GenBank/DDBJ whole genome shotgun (WGS) entry which is preliminary data.</text>
</comment>
<reference evidence="1" key="1">
    <citation type="submission" date="2021-02" db="EMBL/GenBank/DDBJ databases">
        <title>Infant gut strain persistence is associated with maternal origin, phylogeny, and functional potential including surface adhesion and iron acquisition.</title>
        <authorList>
            <person name="Lou Y.C."/>
        </authorList>
    </citation>
    <scope>NUCLEOTIDE SEQUENCE</scope>
    <source>
        <strain evidence="1">L2_039_000G1_dasL2_039_000G1_maxbin2.maxbin.077</strain>
    </source>
</reference>
<organism evidence="1 2">
    <name type="scientific">Faecalibacterium prausnitzii</name>
    <dbReference type="NCBI Taxonomy" id="853"/>
    <lineage>
        <taxon>Bacteria</taxon>
        <taxon>Bacillati</taxon>
        <taxon>Bacillota</taxon>
        <taxon>Clostridia</taxon>
        <taxon>Eubacteriales</taxon>
        <taxon>Oscillospiraceae</taxon>
        <taxon>Faecalibacterium</taxon>
    </lineage>
</organism>
<name>A0A9E1GJT2_9FIRM</name>
<proteinExistence type="predicted"/>
<evidence type="ECO:0000313" key="2">
    <source>
        <dbReference type="Proteomes" id="UP000811365"/>
    </source>
</evidence>
<dbReference type="Proteomes" id="UP000811365">
    <property type="component" value="Unassembled WGS sequence"/>
</dbReference>
<dbReference type="EMBL" id="JAGZYH010000019">
    <property type="protein sequence ID" value="MBS6621732.1"/>
    <property type="molecule type" value="Genomic_DNA"/>
</dbReference>